<name>A0AAW4UIV1_9FIRM</name>
<accession>A0AAW4UIV1</accession>
<dbReference type="Proteomes" id="UP001197741">
    <property type="component" value="Unassembled WGS sequence"/>
</dbReference>
<protein>
    <submittedName>
        <fullName evidence="1">DUF1819 family protein</fullName>
    </submittedName>
</protein>
<dbReference type="EMBL" id="JAJCJQ010000001">
    <property type="protein sequence ID" value="MCB6959725.1"/>
    <property type="molecule type" value="Genomic_DNA"/>
</dbReference>
<proteinExistence type="predicted"/>
<reference evidence="1" key="1">
    <citation type="submission" date="2021-10" db="EMBL/GenBank/DDBJ databases">
        <title>Collection of gut derived symbiotic bacterial strains cultured from healthy donors.</title>
        <authorList>
            <person name="Lin H."/>
            <person name="Littmann E."/>
            <person name="Kohout C."/>
            <person name="Pamer E.G."/>
        </authorList>
    </citation>
    <scope>NUCLEOTIDE SEQUENCE</scope>
    <source>
        <strain evidence="1">DFI.7.28A</strain>
    </source>
</reference>
<gene>
    <name evidence="1" type="ORF">LIZ82_02265</name>
</gene>
<dbReference type="AlphaFoldDB" id="A0AAW4UIV1"/>
<organism evidence="1 2">
    <name type="scientific">Agathobacter rectalis</name>
    <dbReference type="NCBI Taxonomy" id="39491"/>
    <lineage>
        <taxon>Bacteria</taxon>
        <taxon>Bacillati</taxon>
        <taxon>Bacillota</taxon>
        <taxon>Clostridia</taxon>
        <taxon>Lachnospirales</taxon>
        <taxon>Lachnospiraceae</taxon>
        <taxon>Agathobacter</taxon>
    </lineage>
</organism>
<comment type="caution">
    <text evidence="1">The sequence shown here is derived from an EMBL/GenBank/DDBJ whole genome shotgun (WGS) entry which is preliminary data.</text>
</comment>
<evidence type="ECO:0000313" key="2">
    <source>
        <dbReference type="Proteomes" id="UP001197741"/>
    </source>
</evidence>
<sequence length="66" mass="7609">MSHRKAAASRLITLVVHTAIAKRCLFYLTTTKRTDDILYDFVLHIVKVKCYDGVHFLTSLCDRLLL</sequence>
<evidence type="ECO:0000313" key="1">
    <source>
        <dbReference type="EMBL" id="MCB6959725.1"/>
    </source>
</evidence>